<dbReference type="EMBL" id="GISG01038195">
    <property type="protein sequence ID" value="MBA4622292.1"/>
    <property type="molecule type" value="Transcribed_RNA"/>
</dbReference>
<reference evidence="4" key="1">
    <citation type="journal article" date="2013" name="J. Plant Res.">
        <title>Effect of fungi and light on seed germination of three Opuntia species from semiarid lands of central Mexico.</title>
        <authorList>
            <person name="Delgado-Sanchez P."/>
            <person name="Jimenez-Bremont J.F."/>
            <person name="Guerrero-Gonzalez Mde L."/>
            <person name="Flores J."/>
        </authorList>
    </citation>
    <scope>NUCLEOTIDE SEQUENCE</scope>
    <source>
        <tissue evidence="4">Cladode</tissue>
    </source>
</reference>
<keyword evidence="1" id="KW-0862">Zinc</keyword>
<dbReference type="GO" id="GO:0008270">
    <property type="term" value="F:zinc ion binding"/>
    <property type="evidence" value="ECO:0007669"/>
    <property type="project" value="UniProtKB-KW"/>
</dbReference>
<protein>
    <recommendedName>
        <fullName evidence="3">C2H2-type domain-containing protein</fullName>
    </recommendedName>
</protein>
<keyword evidence="1" id="KW-0479">Metal-binding</keyword>
<accession>A0A7C8YMX4</accession>
<proteinExistence type="predicted"/>
<keyword evidence="1" id="KW-0863">Zinc-finger</keyword>
<dbReference type="InterPro" id="IPR013087">
    <property type="entry name" value="Znf_C2H2_type"/>
</dbReference>
<dbReference type="GO" id="GO:0010090">
    <property type="term" value="P:trichome morphogenesis"/>
    <property type="evidence" value="ECO:0007669"/>
    <property type="project" value="InterPro"/>
</dbReference>
<sequence length="272" mass="29864">MEKAITTTTTTKDPQTHDFMNVDSFSQLPFLRPTTKSSTTATSGIRLFGIDFSSTNGDSDDSTTSNHQESGGTDPSANTNGGGVGESSRKFECHYCCRNFPTSQALGGHQNAHKRERQHAKRAHLHHHSTAFIAAADPHHHLYGYPHHRPSYYSSSSPLSYPSSRFSLHHRNHHHQAAPPTINGSPLAVWRIPATMQPHHHGQYHLNGGLHRDGSSLQPVPLFSGSSGSAYPGPKMMMGRIENSGQVIGFDHNGQFNRRATSHDNVSLDLHL</sequence>
<feature type="compositionally biased region" description="Low complexity" evidence="2">
    <location>
        <begin position="55"/>
        <end position="66"/>
    </location>
</feature>
<evidence type="ECO:0000259" key="3">
    <source>
        <dbReference type="PROSITE" id="PS50157"/>
    </source>
</evidence>
<dbReference type="PROSITE" id="PS00028">
    <property type="entry name" value="ZINC_FINGER_C2H2_1"/>
    <property type="match status" value="1"/>
</dbReference>
<dbReference type="GO" id="GO:0009739">
    <property type="term" value="P:response to gibberellin"/>
    <property type="evidence" value="ECO:0007669"/>
    <property type="project" value="InterPro"/>
</dbReference>
<organism evidence="4">
    <name type="scientific">Opuntia streptacantha</name>
    <name type="common">Prickly pear cactus</name>
    <name type="synonym">Opuntia cardona</name>
    <dbReference type="NCBI Taxonomy" id="393608"/>
    <lineage>
        <taxon>Eukaryota</taxon>
        <taxon>Viridiplantae</taxon>
        <taxon>Streptophyta</taxon>
        <taxon>Embryophyta</taxon>
        <taxon>Tracheophyta</taxon>
        <taxon>Spermatophyta</taxon>
        <taxon>Magnoliopsida</taxon>
        <taxon>eudicotyledons</taxon>
        <taxon>Gunneridae</taxon>
        <taxon>Pentapetalae</taxon>
        <taxon>Caryophyllales</taxon>
        <taxon>Cactineae</taxon>
        <taxon>Cactaceae</taxon>
        <taxon>Opuntioideae</taxon>
        <taxon>Opuntia</taxon>
    </lineage>
</organism>
<reference evidence="4" key="2">
    <citation type="submission" date="2020-07" db="EMBL/GenBank/DDBJ databases">
        <authorList>
            <person name="Vera ALvarez R."/>
            <person name="Arias-Moreno D.M."/>
            <person name="Jimenez-Jacinto V."/>
            <person name="Jimenez-Bremont J.F."/>
            <person name="Swaminathan K."/>
            <person name="Moose S.P."/>
            <person name="Guerrero-Gonzalez M.L."/>
            <person name="Marino-Ramirez L."/>
            <person name="Landsman D."/>
            <person name="Rodriguez-Kessler M."/>
            <person name="Delgado-Sanchez P."/>
        </authorList>
    </citation>
    <scope>NUCLEOTIDE SEQUENCE</scope>
    <source>
        <tissue evidence="4">Cladode</tissue>
    </source>
</reference>
<dbReference type="SUPFAM" id="SSF57667">
    <property type="entry name" value="beta-beta-alpha zinc fingers"/>
    <property type="match status" value="1"/>
</dbReference>
<dbReference type="InterPro" id="IPR044291">
    <property type="entry name" value="GIS/GIS2/ZFP8"/>
</dbReference>
<feature type="region of interest" description="Disordered" evidence="2">
    <location>
        <begin position="1"/>
        <end position="20"/>
    </location>
</feature>
<dbReference type="InterPro" id="IPR036236">
    <property type="entry name" value="Znf_C2H2_sf"/>
</dbReference>
<feature type="compositionally biased region" description="Low complexity" evidence="2">
    <location>
        <begin position="1"/>
        <end position="11"/>
    </location>
</feature>
<dbReference type="PANTHER" id="PTHR46547">
    <property type="entry name" value="ZINC FINGER PROTEIN GIS"/>
    <property type="match status" value="1"/>
</dbReference>
<feature type="region of interest" description="Disordered" evidence="2">
    <location>
        <begin position="55"/>
        <end position="85"/>
    </location>
</feature>
<dbReference type="PROSITE" id="PS50157">
    <property type="entry name" value="ZINC_FINGER_C2H2_2"/>
    <property type="match status" value="1"/>
</dbReference>
<feature type="compositionally biased region" description="Polar residues" evidence="2">
    <location>
        <begin position="67"/>
        <end position="79"/>
    </location>
</feature>
<evidence type="ECO:0000313" key="4">
    <source>
        <dbReference type="EMBL" id="MBA4622292.1"/>
    </source>
</evidence>
<evidence type="ECO:0000256" key="2">
    <source>
        <dbReference type="SAM" id="MobiDB-lite"/>
    </source>
</evidence>
<feature type="domain" description="C2H2-type" evidence="3">
    <location>
        <begin position="91"/>
        <end position="118"/>
    </location>
</feature>
<dbReference type="AlphaFoldDB" id="A0A7C8YMX4"/>
<dbReference type="GO" id="GO:0003700">
    <property type="term" value="F:DNA-binding transcription factor activity"/>
    <property type="evidence" value="ECO:0007669"/>
    <property type="project" value="InterPro"/>
</dbReference>
<evidence type="ECO:0000256" key="1">
    <source>
        <dbReference type="PROSITE-ProRule" id="PRU00042"/>
    </source>
</evidence>
<dbReference type="PANTHER" id="PTHR46547:SF7">
    <property type="entry name" value="ZINC FINGER PROTEIN GIS"/>
    <property type="match status" value="1"/>
</dbReference>
<name>A0A7C8YMX4_OPUST</name>